<gene>
    <name evidence="3" type="ORF">H9651_01800</name>
</gene>
<accession>A0ABR8RYP5</accession>
<organism evidence="3 4">
    <name type="scientific">Microbacterium pullorum</name>
    <dbReference type="NCBI Taxonomy" id="2762236"/>
    <lineage>
        <taxon>Bacteria</taxon>
        <taxon>Bacillati</taxon>
        <taxon>Actinomycetota</taxon>
        <taxon>Actinomycetes</taxon>
        <taxon>Micrococcales</taxon>
        <taxon>Microbacteriaceae</taxon>
        <taxon>Microbacterium</taxon>
    </lineage>
</organism>
<evidence type="ECO:0000256" key="2">
    <source>
        <dbReference type="SAM" id="Phobius"/>
    </source>
</evidence>
<dbReference type="Pfam" id="PF04657">
    <property type="entry name" value="DMT_YdcZ"/>
    <property type="match status" value="2"/>
</dbReference>
<dbReference type="InterPro" id="IPR006750">
    <property type="entry name" value="YdcZ"/>
</dbReference>
<dbReference type="PANTHER" id="PTHR34821:SF2">
    <property type="entry name" value="INNER MEMBRANE PROTEIN YDCZ"/>
    <property type="match status" value="1"/>
</dbReference>
<feature type="transmembrane region" description="Helical" evidence="2">
    <location>
        <begin position="119"/>
        <end position="138"/>
    </location>
</feature>
<evidence type="ECO:0000313" key="4">
    <source>
        <dbReference type="Proteomes" id="UP000648352"/>
    </source>
</evidence>
<feature type="transmembrane region" description="Helical" evidence="2">
    <location>
        <begin position="297"/>
        <end position="318"/>
    </location>
</feature>
<keyword evidence="4" id="KW-1185">Reference proteome</keyword>
<proteinExistence type="predicted"/>
<evidence type="ECO:0000313" key="3">
    <source>
        <dbReference type="EMBL" id="MBD7956366.1"/>
    </source>
</evidence>
<feature type="transmembrane region" description="Helical" evidence="2">
    <location>
        <begin position="144"/>
        <end position="162"/>
    </location>
</feature>
<feature type="transmembrane region" description="Helical" evidence="2">
    <location>
        <begin position="201"/>
        <end position="218"/>
    </location>
</feature>
<dbReference type="EMBL" id="JACSQP010000001">
    <property type="protein sequence ID" value="MBD7956366.1"/>
    <property type="molecule type" value="Genomic_DNA"/>
</dbReference>
<feature type="region of interest" description="Disordered" evidence="1">
    <location>
        <begin position="1"/>
        <end position="24"/>
    </location>
</feature>
<feature type="transmembrane region" description="Helical" evidence="2">
    <location>
        <begin position="77"/>
        <end position="98"/>
    </location>
</feature>
<reference evidence="3 4" key="1">
    <citation type="submission" date="2020-08" db="EMBL/GenBank/DDBJ databases">
        <title>A Genomic Blueprint of the Chicken Gut Microbiome.</title>
        <authorList>
            <person name="Gilroy R."/>
            <person name="Ravi A."/>
            <person name="Getino M."/>
            <person name="Pursley I."/>
            <person name="Horton D.L."/>
            <person name="Alikhan N.-F."/>
            <person name="Baker D."/>
            <person name="Gharbi K."/>
            <person name="Hall N."/>
            <person name="Watson M."/>
            <person name="Adriaenssens E.M."/>
            <person name="Foster-Nyarko E."/>
            <person name="Jarju S."/>
            <person name="Secka A."/>
            <person name="Antonio M."/>
            <person name="Oren A."/>
            <person name="Chaudhuri R."/>
            <person name="La Ragione R.M."/>
            <person name="Hildebrand F."/>
            <person name="Pallen M.J."/>
        </authorList>
    </citation>
    <scope>NUCLEOTIDE SEQUENCE [LARGE SCALE GENOMIC DNA]</scope>
    <source>
        <strain evidence="3 4">Sa4CUA7</strain>
    </source>
</reference>
<evidence type="ECO:0000256" key="1">
    <source>
        <dbReference type="SAM" id="MobiDB-lite"/>
    </source>
</evidence>
<comment type="caution">
    <text evidence="3">The sequence shown here is derived from an EMBL/GenBank/DDBJ whole genome shotgun (WGS) entry which is preliminary data.</text>
</comment>
<feature type="transmembrane region" description="Helical" evidence="2">
    <location>
        <begin position="324"/>
        <end position="345"/>
    </location>
</feature>
<feature type="transmembrane region" description="Helical" evidence="2">
    <location>
        <begin position="270"/>
        <end position="290"/>
    </location>
</feature>
<dbReference type="Proteomes" id="UP000648352">
    <property type="component" value="Unassembled WGS sequence"/>
</dbReference>
<dbReference type="PANTHER" id="PTHR34821">
    <property type="entry name" value="INNER MEMBRANE PROTEIN YDCZ"/>
    <property type="match status" value="1"/>
</dbReference>
<feature type="transmembrane region" description="Helical" evidence="2">
    <location>
        <begin position="174"/>
        <end position="195"/>
    </location>
</feature>
<protein>
    <submittedName>
        <fullName evidence="3">DMT family transporter</fullName>
    </submittedName>
</protein>
<feature type="transmembrane region" description="Helical" evidence="2">
    <location>
        <begin position="43"/>
        <end position="65"/>
    </location>
</feature>
<feature type="transmembrane region" description="Helical" evidence="2">
    <location>
        <begin position="238"/>
        <end position="258"/>
    </location>
</feature>
<keyword evidence="2" id="KW-1133">Transmembrane helix</keyword>
<keyword evidence="2" id="KW-0812">Transmembrane</keyword>
<name>A0ABR8RYP5_9MICO</name>
<sequence>MCQWRVRPGASRAGPTDRDAPARRAAFPARPRLARVPTETRRLPVWVALGGAALIGVMTAVQARINGQLGVSLDDGFVAALISFGSGLVILAVISLALPSGRRGFRRLVSGVRDRRIPLWMLGGGVAGALTVATQGLAVGLIGVALFTVGVVAGQTVCGLVLDRLGHGPSGVVAVTTGRVIGGLLALVAAGIALTGGAIDAPVWMLVLPFVAGVGIAWQQATNGRLRQRVGTPLTATLVNFIGGSLCLVIAAGVHVALVGAPAALPTEPWLYVGGAMGVFYIFLSAALVVHTGVLLLGLASVAGQLAASVVLDIIWPAPAGPGVGTALAMVAVALASVVVAAVPWRRRRAR</sequence>
<keyword evidence="2" id="KW-0472">Membrane</keyword>